<evidence type="ECO:0000256" key="6">
    <source>
        <dbReference type="ARBA" id="ARBA00022989"/>
    </source>
</evidence>
<dbReference type="InterPro" id="IPR027469">
    <property type="entry name" value="Cation_efflux_TMD_sf"/>
</dbReference>
<dbReference type="GO" id="GO:0005886">
    <property type="term" value="C:plasma membrane"/>
    <property type="evidence" value="ECO:0007669"/>
    <property type="project" value="TreeGrafter"/>
</dbReference>
<sequence>MKILCDEKKSKQADRDIKNIKKILLLVGSFMVLEIWGHWTSNTLSLLADSIHLLVDVLGFVVSLIALNWTKNKSNSKMNFGYGRAEILGAIFSIFLIWAAVLYLIIESYHKYLHPHEINEKIFAVISIVGFIVNCACVFFMHGSNDSHKNHSENLNVRAVYVHVIGDLIQSIGVLIAGTITYFYPKMVIVDIICTIIFSILVLFTTSLILKDGISILAERSPDKINRTLLTNDILKIENVLQVVDMKIWLVSINEASINLTVLINEVYMADYEKTLMNVKNLLANEYSFTFVNVQIETHKTIINLNVVETENLNEIV</sequence>
<keyword evidence="13" id="KW-1185">Reference proteome</keyword>
<dbReference type="EMBL" id="KK365240">
    <property type="protein sequence ID" value="KCZ79681.1"/>
    <property type="molecule type" value="Genomic_DNA"/>
</dbReference>
<evidence type="ECO:0008006" key="14">
    <source>
        <dbReference type="Google" id="ProtNLM"/>
    </source>
</evidence>
<comment type="similarity">
    <text evidence="2">Belongs to the cation diffusion facilitator (CDF) transporter (TC 2.A.4) family. SLC30A subfamily.</text>
</comment>
<feature type="domain" description="Cation efflux protein cytoplasmic" evidence="11">
    <location>
        <begin position="222"/>
        <end position="298"/>
    </location>
</feature>
<keyword evidence="7" id="KW-0406">Ion transport</keyword>
<dbReference type="PANTHER" id="PTHR11562">
    <property type="entry name" value="CATION EFFLUX PROTEIN/ ZINC TRANSPORTER"/>
    <property type="match status" value="1"/>
</dbReference>
<accession>A0A059EY94</accession>
<dbReference type="AlphaFoldDB" id="A0A059EY94"/>
<dbReference type="InterPro" id="IPR058533">
    <property type="entry name" value="Cation_efflux_TM"/>
</dbReference>
<feature type="transmembrane region" description="Helical" evidence="9">
    <location>
        <begin position="82"/>
        <end position="106"/>
    </location>
</feature>
<evidence type="ECO:0000259" key="10">
    <source>
        <dbReference type="Pfam" id="PF01545"/>
    </source>
</evidence>
<dbReference type="GO" id="GO:0005385">
    <property type="term" value="F:zinc ion transmembrane transporter activity"/>
    <property type="evidence" value="ECO:0007669"/>
    <property type="project" value="TreeGrafter"/>
</dbReference>
<keyword evidence="3" id="KW-0813">Transport</keyword>
<dbReference type="Pfam" id="PF16916">
    <property type="entry name" value="ZT_dimer"/>
    <property type="match status" value="1"/>
</dbReference>
<evidence type="ECO:0000256" key="3">
    <source>
        <dbReference type="ARBA" id="ARBA00022448"/>
    </source>
</evidence>
<dbReference type="OrthoDB" id="9944568at2759"/>
<dbReference type="Pfam" id="PF01545">
    <property type="entry name" value="Cation_efflux"/>
    <property type="match status" value="1"/>
</dbReference>
<dbReference type="GO" id="GO:0098771">
    <property type="term" value="P:inorganic ion homeostasis"/>
    <property type="evidence" value="ECO:0007669"/>
    <property type="project" value="UniProtKB-ARBA"/>
</dbReference>
<dbReference type="GO" id="GO:0030003">
    <property type="term" value="P:intracellular monoatomic cation homeostasis"/>
    <property type="evidence" value="ECO:0007669"/>
    <property type="project" value="UniProtKB-ARBA"/>
</dbReference>
<feature type="domain" description="Cation efflux protein transmembrane" evidence="10">
    <location>
        <begin position="24"/>
        <end position="217"/>
    </location>
</feature>
<keyword evidence="5" id="KW-0864">Zinc transport</keyword>
<dbReference type="NCBIfam" id="TIGR01297">
    <property type="entry name" value="CDF"/>
    <property type="match status" value="1"/>
</dbReference>
<evidence type="ECO:0000313" key="13">
    <source>
        <dbReference type="Proteomes" id="UP000030655"/>
    </source>
</evidence>
<protein>
    <recommendedName>
        <fullName evidence="14">Cation diffusion facilitator family transporter</fullName>
    </recommendedName>
</protein>
<organism evidence="12 13">
    <name type="scientific">Anncaliia algerae PRA339</name>
    <dbReference type="NCBI Taxonomy" id="1288291"/>
    <lineage>
        <taxon>Eukaryota</taxon>
        <taxon>Fungi</taxon>
        <taxon>Fungi incertae sedis</taxon>
        <taxon>Microsporidia</taxon>
        <taxon>Tubulinosematoidea</taxon>
        <taxon>Tubulinosematidae</taxon>
        <taxon>Anncaliia</taxon>
    </lineage>
</organism>
<reference evidence="12 13" key="2">
    <citation type="submission" date="2014-03" db="EMBL/GenBank/DDBJ databases">
        <title>The Genome Sequence of Anncaliia algerae insect isolate PRA339.</title>
        <authorList>
            <consortium name="The Broad Institute Genome Sequencing Platform"/>
            <consortium name="The Broad Institute Genome Sequencing Center for Infectious Disease"/>
            <person name="Cuomo C."/>
            <person name="Becnel J."/>
            <person name="Sanscrainte N."/>
            <person name="Walker B."/>
            <person name="Young S.K."/>
            <person name="Zeng Q."/>
            <person name="Gargeya S."/>
            <person name="Fitzgerald M."/>
            <person name="Haas B."/>
            <person name="Abouelleil A."/>
            <person name="Alvarado L."/>
            <person name="Arachchi H.M."/>
            <person name="Berlin A.M."/>
            <person name="Chapman S.B."/>
            <person name="Dewar J."/>
            <person name="Goldberg J."/>
            <person name="Griggs A."/>
            <person name="Gujja S."/>
            <person name="Hansen M."/>
            <person name="Howarth C."/>
            <person name="Imamovic A."/>
            <person name="Larimer J."/>
            <person name="McCowan C."/>
            <person name="Murphy C."/>
            <person name="Neiman D."/>
            <person name="Pearson M."/>
            <person name="Priest M."/>
            <person name="Roberts A."/>
            <person name="Saif S."/>
            <person name="Shea T."/>
            <person name="Sisk P."/>
            <person name="Sykes S."/>
            <person name="Wortman J."/>
            <person name="Nusbaum C."/>
            <person name="Birren B."/>
        </authorList>
    </citation>
    <scope>NUCLEOTIDE SEQUENCE [LARGE SCALE GENOMIC DNA]</scope>
    <source>
        <strain evidence="12 13">PRA339</strain>
    </source>
</reference>
<proteinExistence type="inferred from homology"/>
<evidence type="ECO:0000256" key="5">
    <source>
        <dbReference type="ARBA" id="ARBA00022906"/>
    </source>
</evidence>
<dbReference type="Proteomes" id="UP000030655">
    <property type="component" value="Unassembled WGS sequence"/>
</dbReference>
<evidence type="ECO:0000313" key="12">
    <source>
        <dbReference type="EMBL" id="KCZ79681.1"/>
    </source>
</evidence>
<keyword evidence="5" id="KW-0862">Zinc</keyword>
<feature type="transmembrane region" description="Helical" evidence="9">
    <location>
        <begin position="160"/>
        <end position="183"/>
    </location>
</feature>
<dbReference type="VEuPathDB" id="MicrosporidiaDB:H312_02922"/>
<dbReference type="InterPro" id="IPR050681">
    <property type="entry name" value="CDF/SLC30A"/>
</dbReference>
<feature type="transmembrane region" description="Helical" evidence="9">
    <location>
        <begin position="51"/>
        <end position="70"/>
    </location>
</feature>
<evidence type="ECO:0000256" key="8">
    <source>
        <dbReference type="ARBA" id="ARBA00023136"/>
    </source>
</evidence>
<reference evidence="13" key="1">
    <citation type="submission" date="2013-02" db="EMBL/GenBank/DDBJ databases">
        <authorList>
            <consortium name="The Broad Institute Genome Sequencing Platform"/>
            <person name="Cuomo C."/>
            <person name="Becnel J."/>
            <person name="Sanscrainte N."/>
            <person name="Walker B."/>
            <person name="Young S.K."/>
            <person name="Zeng Q."/>
            <person name="Gargeya S."/>
            <person name="Fitzgerald M."/>
            <person name="Haas B."/>
            <person name="Abouelleil A."/>
            <person name="Alvarado L."/>
            <person name="Arachchi H.M."/>
            <person name="Berlin A.M."/>
            <person name="Chapman S.B."/>
            <person name="Dewar J."/>
            <person name="Goldberg J."/>
            <person name="Griggs A."/>
            <person name="Gujja S."/>
            <person name="Hansen M."/>
            <person name="Howarth C."/>
            <person name="Imamovic A."/>
            <person name="Larimer J."/>
            <person name="McCowan C."/>
            <person name="Murphy C."/>
            <person name="Neiman D."/>
            <person name="Pearson M."/>
            <person name="Priest M."/>
            <person name="Roberts A."/>
            <person name="Saif S."/>
            <person name="Shea T."/>
            <person name="Sisk P."/>
            <person name="Sykes S."/>
            <person name="Wortman J."/>
            <person name="Nusbaum C."/>
            <person name="Birren B."/>
        </authorList>
    </citation>
    <scope>NUCLEOTIDE SEQUENCE [LARGE SCALE GENOMIC DNA]</scope>
    <source>
        <strain evidence="13">PRA339</strain>
    </source>
</reference>
<comment type="subcellular location">
    <subcellularLocation>
        <location evidence="1">Membrane</location>
        <topology evidence="1">Multi-pass membrane protein</topology>
    </subcellularLocation>
</comment>
<evidence type="ECO:0000256" key="4">
    <source>
        <dbReference type="ARBA" id="ARBA00022692"/>
    </source>
</evidence>
<keyword evidence="8 9" id="KW-0472">Membrane</keyword>
<evidence type="ECO:0000259" key="11">
    <source>
        <dbReference type="Pfam" id="PF16916"/>
    </source>
</evidence>
<dbReference type="PANTHER" id="PTHR11562:SF17">
    <property type="entry name" value="RE54080P-RELATED"/>
    <property type="match status" value="1"/>
</dbReference>
<evidence type="ECO:0000256" key="7">
    <source>
        <dbReference type="ARBA" id="ARBA00023065"/>
    </source>
</evidence>
<gene>
    <name evidence="12" type="ORF">H312_02922</name>
</gene>
<dbReference type="InterPro" id="IPR002524">
    <property type="entry name" value="Cation_efflux"/>
</dbReference>
<evidence type="ECO:0000256" key="9">
    <source>
        <dbReference type="SAM" id="Phobius"/>
    </source>
</evidence>
<dbReference type="Gene3D" id="1.20.1510.10">
    <property type="entry name" value="Cation efflux protein transmembrane domain"/>
    <property type="match status" value="1"/>
</dbReference>
<feature type="transmembrane region" description="Helical" evidence="9">
    <location>
        <begin position="20"/>
        <end position="39"/>
    </location>
</feature>
<evidence type="ECO:0000256" key="1">
    <source>
        <dbReference type="ARBA" id="ARBA00004141"/>
    </source>
</evidence>
<dbReference type="InterPro" id="IPR027470">
    <property type="entry name" value="Cation_efflux_CTD"/>
</dbReference>
<keyword evidence="4 9" id="KW-0812">Transmembrane</keyword>
<name>A0A059EY94_9MICR</name>
<dbReference type="HOGENOM" id="CLU_013430_0_1_1"/>
<feature type="transmembrane region" description="Helical" evidence="9">
    <location>
        <begin position="189"/>
        <end position="210"/>
    </location>
</feature>
<dbReference type="SUPFAM" id="SSF161111">
    <property type="entry name" value="Cation efflux protein transmembrane domain-like"/>
    <property type="match status" value="1"/>
</dbReference>
<evidence type="ECO:0000256" key="2">
    <source>
        <dbReference type="ARBA" id="ARBA00008873"/>
    </source>
</evidence>
<dbReference type="STRING" id="1288291.A0A059EY94"/>
<keyword evidence="6 9" id="KW-1133">Transmembrane helix</keyword>
<feature type="transmembrane region" description="Helical" evidence="9">
    <location>
        <begin position="122"/>
        <end position="140"/>
    </location>
</feature>